<protein>
    <submittedName>
        <fullName evidence="2">Antibiotic biosynthesis monooxygenase</fullName>
    </submittedName>
</protein>
<keyword evidence="2" id="KW-0560">Oxidoreductase</keyword>
<dbReference type="Proteomes" id="UP000244335">
    <property type="component" value="Unassembled WGS sequence"/>
</dbReference>
<organism evidence="2 3">
    <name type="scientific">Rhizobium rhizogenes</name>
    <name type="common">Agrobacterium rhizogenes</name>
    <dbReference type="NCBI Taxonomy" id="359"/>
    <lineage>
        <taxon>Bacteria</taxon>
        <taxon>Pseudomonadati</taxon>
        <taxon>Pseudomonadota</taxon>
        <taxon>Alphaproteobacteria</taxon>
        <taxon>Hyphomicrobiales</taxon>
        <taxon>Rhizobiaceae</taxon>
        <taxon>Rhizobium/Agrobacterium group</taxon>
        <taxon>Rhizobium</taxon>
    </lineage>
</organism>
<dbReference type="Pfam" id="PF03992">
    <property type="entry name" value="ABM"/>
    <property type="match status" value="1"/>
</dbReference>
<evidence type="ECO:0000259" key="1">
    <source>
        <dbReference type="PROSITE" id="PS51725"/>
    </source>
</evidence>
<dbReference type="Gene3D" id="3.30.70.100">
    <property type="match status" value="1"/>
</dbReference>
<evidence type="ECO:0000313" key="2">
    <source>
        <dbReference type="EMBL" id="PVE50455.1"/>
    </source>
</evidence>
<dbReference type="EMBL" id="QDFR01000011">
    <property type="protein sequence ID" value="PVE50455.1"/>
    <property type="molecule type" value="Genomic_DNA"/>
</dbReference>
<comment type="caution">
    <text evidence="2">The sequence shown here is derived from an EMBL/GenBank/DDBJ whole genome shotgun (WGS) entry which is preliminary data.</text>
</comment>
<reference evidence="2 3" key="1">
    <citation type="submission" date="2018-04" db="EMBL/GenBank/DDBJ databases">
        <authorList>
            <person name="Hagen T."/>
        </authorList>
    </citation>
    <scope>NUCLEOTIDE SEQUENCE [LARGE SCALE GENOMIC DNA]</scope>
    <source>
        <strain evidence="2 3">TPD7009</strain>
    </source>
</reference>
<dbReference type="AlphaFoldDB" id="A0AA92C018"/>
<dbReference type="PROSITE" id="PS51725">
    <property type="entry name" value="ABM"/>
    <property type="match status" value="1"/>
</dbReference>
<dbReference type="InterPro" id="IPR007138">
    <property type="entry name" value="ABM_dom"/>
</dbReference>
<proteinExistence type="predicted"/>
<name>A0AA92C018_RHIRH</name>
<gene>
    <name evidence="2" type="ORF">DC430_21515</name>
</gene>
<dbReference type="RefSeq" id="WP_116493328.1">
    <property type="nucleotide sequence ID" value="NZ_QDFR01000011.1"/>
</dbReference>
<sequence>MTSHTQPETYVITFHVLPEQVGRFLALLDPVLDAMRHEQTFVRYTLHVDPERSNVFQLHETWTDRADVLKVQLNRPYRTAFHENVDALLVEPRHIAIWTVARSD</sequence>
<dbReference type="GO" id="GO:0004497">
    <property type="term" value="F:monooxygenase activity"/>
    <property type="evidence" value="ECO:0007669"/>
    <property type="project" value="UniProtKB-KW"/>
</dbReference>
<accession>A0AA92C018</accession>
<feature type="domain" description="ABM" evidence="1">
    <location>
        <begin position="8"/>
        <end position="98"/>
    </location>
</feature>
<dbReference type="InterPro" id="IPR011008">
    <property type="entry name" value="Dimeric_a/b-barrel"/>
</dbReference>
<dbReference type="SUPFAM" id="SSF54909">
    <property type="entry name" value="Dimeric alpha+beta barrel"/>
    <property type="match status" value="1"/>
</dbReference>
<evidence type="ECO:0000313" key="3">
    <source>
        <dbReference type="Proteomes" id="UP000244335"/>
    </source>
</evidence>
<keyword evidence="2" id="KW-0503">Monooxygenase</keyword>